<dbReference type="InterPro" id="IPR012878">
    <property type="entry name" value="Beta-AFase-like_GH127_cat"/>
</dbReference>
<dbReference type="InterPro" id="IPR049049">
    <property type="entry name" value="Beta-AFase-like_GH127_C"/>
</dbReference>
<dbReference type="EMBL" id="JAVREL010000013">
    <property type="protein sequence ID" value="MDT0345137.1"/>
    <property type="molecule type" value="Genomic_DNA"/>
</dbReference>
<dbReference type="PANTHER" id="PTHR43465">
    <property type="entry name" value="DUF1680 DOMAIN PROTEIN (AFU_ORTHOLOGUE AFUA_1G08910)"/>
    <property type="match status" value="1"/>
</dbReference>
<sequence>MTSSPRGTRHSGAPAARVAGRPGRVLGTREVTLTGGLFARWQETNRTATLPHAVREITRAGNLDNFRRIADEAPGPYRGRYPFLDTDVYKTLEGLVYELARGVLDAETEAFWTESVELVERAQAPDGYLGTYFQGPDAPKSPWEDLGWGHELYNLGHLVQAAVAASRQLGDDRLLTVARRFADLVVARYGPEGEPLYCGHPEIEMALVELYRETGEDAYLRQAGLFVDRRGSGRLTHTIFPAAYFQDEVPLRDLESVTGHAVRMVYLAAGATDVCLHTGDAELLAHLEELWDDMVATKLYLTGGLGSRHSDEAIGDRYELPAERAYAETCAAIGTMQWGWRLFLATGRADVLDVVERVLYNAYAVGTSADGRAFFYDNPLQRRPDHDQRSGAESGGELLRRAWFGCPCCPPNIVRWNAQLQDHLATVSDDALTLALYADATVRTGLLDVTVTTGYPWDGTVTVEIDAAPDRPVTLCLRVPGWAAGARALVNGEPVPGAEPGWLRLTRTWAPGDRVVLELPLRVRAVRPHPYLDANRGSLALLRGPLVYCVEQQDAGAPVDDLVLTPADVAAIGETADEHTWGLPVTTLETELTAVPPEHGELYPAAVPDAEGDAAPARVPVRLVPYFLWGNRRAGAMRVWLRQS</sequence>
<keyword evidence="6" id="KW-1185">Reference proteome</keyword>
<dbReference type="InterPro" id="IPR049174">
    <property type="entry name" value="Beta-AFase-like"/>
</dbReference>
<dbReference type="Pfam" id="PF20737">
    <property type="entry name" value="Glyco_hydro127C"/>
    <property type="match status" value="1"/>
</dbReference>
<dbReference type="InterPro" id="IPR049046">
    <property type="entry name" value="Beta-AFase-like_GH127_middle"/>
</dbReference>
<reference evidence="6" key="1">
    <citation type="submission" date="2023-07" db="EMBL/GenBank/DDBJ databases">
        <title>30 novel species of actinomycetes from the DSMZ collection.</title>
        <authorList>
            <person name="Nouioui I."/>
        </authorList>
    </citation>
    <scope>NUCLEOTIDE SEQUENCE [LARGE SCALE GENOMIC DNA]</scope>
    <source>
        <strain evidence="6">DSM 44938</strain>
    </source>
</reference>
<feature type="domain" description="Non-reducing end beta-L-arabinofuranosidase-like GH127 C-terminal" evidence="4">
    <location>
        <begin position="523"/>
        <end position="642"/>
    </location>
</feature>
<gene>
    <name evidence="5" type="ORF">RM590_21395</name>
</gene>
<evidence type="ECO:0000256" key="1">
    <source>
        <dbReference type="SAM" id="MobiDB-lite"/>
    </source>
</evidence>
<protein>
    <submittedName>
        <fullName evidence="5">Glycoside hydrolase family 127 protein</fullName>
    </submittedName>
</protein>
<keyword evidence="5" id="KW-0378">Hydrolase</keyword>
<feature type="compositionally biased region" description="Low complexity" evidence="1">
    <location>
        <begin position="12"/>
        <end position="21"/>
    </location>
</feature>
<accession>A0ABU2MU28</accession>
<dbReference type="PANTHER" id="PTHR43465:SF2">
    <property type="entry name" value="DUF1680 DOMAIN PROTEIN (AFU_ORTHOLOGUE AFUA_1G08910)"/>
    <property type="match status" value="1"/>
</dbReference>
<dbReference type="RefSeq" id="WP_311706270.1">
    <property type="nucleotide sequence ID" value="NZ_JAVREL010000013.1"/>
</dbReference>
<evidence type="ECO:0000259" key="3">
    <source>
        <dbReference type="Pfam" id="PF20736"/>
    </source>
</evidence>
<name>A0ABU2MU28_9ACTN</name>
<dbReference type="SUPFAM" id="SSF48208">
    <property type="entry name" value="Six-hairpin glycosidases"/>
    <property type="match status" value="1"/>
</dbReference>
<dbReference type="Proteomes" id="UP001183246">
    <property type="component" value="Unassembled WGS sequence"/>
</dbReference>
<evidence type="ECO:0000259" key="4">
    <source>
        <dbReference type="Pfam" id="PF20737"/>
    </source>
</evidence>
<feature type="domain" description="Non-reducing end beta-L-arabinofuranosidase-like GH127 middle" evidence="3">
    <location>
        <begin position="433"/>
        <end position="521"/>
    </location>
</feature>
<organism evidence="5 6">
    <name type="scientific">Streptomyces litchfieldiae</name>
    <dbReference type="NCBI Taxonomy" id="3075543"/>
    <lineage>
        <taxon>Bacteria</taxon>
        <taxon>Bacillati</taxon>
        <taxon>Actinomycetota</taxon>
        <taxon>Actinomycetes</taxon>
        <taxon>Kitasatosporales</taxon>
        <taxon>Streptomycetaceae</taxon>
        <taxon>Streptomyces</taxon>
    </lineage>
</organism>
<feature type="domain" description="Non-reducing end beta-L-arabinofuranosidase-like GH127 catalytic" evidence="2">
    <location>
        <begin position="30"/>
        <end position="421"/>
    </location>
</feature>
<dbReference type="InterPro" id="IPR008928">
    <property type="entry name" value="6-hairpin_glycosidase_sf"/>
</dbReference>
<evidence type="ECO:0000313" key="5">
    <source>
        <dbReference type="EMBL" id="MDT0345137.1"/>
    </source>
</evidence>
<evidence type="ECO:0000313" key="6">
    <source>
        <dbReference type="Proteomes" id="UP001183246"/>
    </source>
</evidence>
<dbReference type="Pfam" id="PF07944">
    <property type="entry name" value="Beta-AFase-like_GH127_cat"/>
    <property type="match status" value="1"/>
</dbReference>
<feature type="region of interest" description="Disordered" evidence="1">
    <location>
        <begin position="1"/>
        <end position="21"/>
    </location>
</feature>
<dbReference type="Pfam" id="PF20736">
    <property type="entry name" value="Glyco_hydro127M"/>
    <property type="match status" value="1"/>
</dbReference>
<dbReference type="GO" id="GO:0016787">
    <property type="term" value="F:hydrolase activity"/>
    <property type="evidence" value="ECO:0007669"/>
    <property type="project" value="UniProtKB-KW"/>
</dbReference>
<comment type="caution">
    <text evidence="5">The sequence shown here is derived from an EMBL/GenBank/DDBJ whole genome shotgun (WGS) entry which is preliminary data.</text>
</comment>
<evidence type="ECO:0000259" key="2">
    <source>
        <dbReference type="Pfam" id="PF07944"/>
    </source>
</evidence>
<proteinExistence type="predicted"/>